<reference evidence="1 2" key="1">
    <citation type="submission" date="2013-12" db="EMBL/GenBank/DDBJ databases">
        <title>Draft genome of the parsitic nematode Ancylostoma duodenale.</title>
        <authorList>
            <person name="Mitreva M."/>
        </authorList>
    </citation>
    <scope>NUCLEOTIDE SEQUENCE [LARGE SCALE GENOMIC DNA]</scope>
    <source>
        <strain evidence="1 2">Zhejiang</strain>
    </source>
</reference>
<gene>
    <name evidence="1" type="ORF">ANCDUO_20542</name>
</gene>
<proteinExistence type="predicted"/>
<evidence type="ECO:0000313" key="2">
    <source>
        <dbReference type="Proteomes" id="UP000054047"/>
    </source>
</evidence>
<keyword evidence="2" id="KW-1185">Reference proteome</keyword>
<evidence type="ECO:0000313" key="1">
    <source>
        <dbReference type="EMBL" id="KIH49383.1"/>
    </source>
</evidence>
<sequence>YILCVSAEHNYGLAAMSKSIRFRTKRWWADDDSACLQLPFTNRRLSIASVLSSLSALRRIRKVEVRTGIHDEPQHPIDENKDVGPIHLPVKSEQMYQI</sequence>
<dbReference type="AlphaFoldDB" id="A0A0C2BZM2"/>
<protein>
    <submittedName>
        <fullName evidence="1">Uncharacterized protein</fullName>
    </submittedName>
</protein>
<organism evidence="1 2">
    <name type="scientific">Ancylostoma duodenale</name>
    <dbReference type="NCBI Taxonomy" id="51022"/>
    <lineage>
        <taxon>Eukaryota</taxon>
        <taxon>Metazoa</taxon>
        <taxon>Ecdysozoa</taxon>
        <taxon>Nematoda</taxon>
        <taxon>Chromadorea</taxon>
        <taxon>Rhabditida</taxon>
        <taxon>Rhabditina</taxon>
        <taxon>Rhabditomorpha</taxon>
        <taxon>Strongyloidea</taxon>
        <taxon>Ancylostomatidae</taxon>
        <taxon>Ancylostomatinae</taxon>
        <taxon>Ancylostoma</taxon>
    </lineage>
</organism>
<feature type="non-terminal residue" evidence="1">
    <location>
        <position position="1"/>
    </location>
</feature>
<dbReference type="Proteomes" id="UP000054047">
    <property type="component" value="Unassembled WGS sequence"/>
</dbReference>
<accession>A0A0C2BZM2</accession>
<dbReference type="EMBL" id="KN753681">
    <property type="protein sequence ID" value="KIH49383.1"/>
    <property type="molecule type" value="Genomic_DNA"/>
</dbReference>
<name>A0A0C2BZM2_9BILA</name>